<dbReference type="Pfam" id="PF04759">
    <property type="entry name" value="DUF617"/>
    <property type="match status" value="1"/>
</dbReference>
<name>A0A445MCA4_ENSVE</name>
<dbReference type="EMBL" id="KV875602">
    <property type="protein sequence ID" value="RZR71900.1"/>
    <property type="molecule type" value="Genomic_DNA"/>
</dbReference>
<dbReference type="PANTHER" id="PTHR31696:SF14">
    <property type="entry name" value="PROTEIN MIZU-KUSSEI 1"/>
    <property type="match status" value="1"/>
</dbReference>
<feature type="region of interest" description="Disordered" evidence="1">
    <location>
        <begin position="195"/>
        <end position="230"/>
    </location>
</feature>
<dbReference type="AlphaFoldDB" id="A0A445MCA4"/>
<dbReference type="PANTHER" id="PTHR31696">
    <property type="entry name" value="PROTEIN MIZU-KUSSEI 1"/>
    <property type="match status" value="1"/>
</dbReference>
<dbReference type="InterPro" id="IPR006460">
    <property type="entry name" value="MIZ1-like_pln"/>
</dbReference>
<feature type="region of interest" description="Disordered" evidence="1">
    <location>
        <begin position="404"/>
        <end position="426"/>
    </location>
</feature>
<sequence>MTGCRSRDWFEPDRKSGFATELVRQLGRLCGLPRPGAMAAPPRIGSPGSGPQGTPFAEMPSGEPTVELPICLDLVREAEKSLSRDDERSTFGCITGYPYLRPIILFIAYHTAVPHYAVRGPWGEARVVLPTVAGYKGEEAGSRANEAESEAGEGRGNCPWLTGAVAEAEAVMIAGMTRRWRSTIAVRDNSHSHLSTSRASSTFRDNGDWFDKGEEAGSRANETESEAGERGGNCPWLIGALAEAEAAMIAGMTWRWRSTIAVRNSSHSHLSSSRPSSSRRYNDDWFGPARFIQTSNPALLWLGQARLSRTRPCFGRLVELLFHGLDRPAGFTNSPSPTASISLPQMRTIMARSPHESSFSFSKRHFQWIAGNGGEDKKRGEGRAEEDVLVFSAAISASPFSCDDDAPVKAEAAPPPARKKGSTSSSAAAVAVSRLRAVLTAAIVGRHRPVGLGPRVTGTLFGHRRGHVHFAFQVDPRACPAVLIELATPTNTLVREMASGLVRIALECERRAGGGKKLLEEPLWRAYCNGKKCGYAVRRECGPADWRVLRAVEPVSTGAGVLPGDGGAYGEMMYMRARRRTEQSESILCLQQRNGARTVDLLEFELWVRGVIPRKERGETGRKGERVQRVLATDGTWKSKSDSVIDGRALWDSYEDGDYMSCRLITAI</sequence>
<organism evidence="2">
    <name type="scientific">Ensete ventricosum</name>
    <name type="common">Abyssinian banana</name>
    <name type="synonym">Musa ensete</name>
    <dbReference type="NCBI Taxonomy" id="4639"/>
    <lineage>
        <taxon>Eukaryota</taxon>
        <taxon>Viridiplantae</taxon>
        <taxon>Streptophyta</taxon>
        <taxon>Embryophyta</taxon>
        <taxon>Tracheophyta</taxon>
        <taxon>Spermatophyta</taxon>
        <taxon>Magnoliopsida</taxon>
        <taxon>Liliopsida</taxon>
        <taxon>Zingiberales</taxon>
        <taxon>Musaceae</taxon>
        <taxon>Ensete</taxon>
    </lineage>
</organism>
<reference evidence="2" key="1">
    <citation type="journal article" date="2018" name="Data Brief">
        <title>Genome sequence data from 17 accessions of Ensete ventricosum, a staple food crop for millions in Ethiopia.</title>
        <authorList>
            <person name="Yemataw Z."/>
            <person name="Muzemil S."/>
            <person name="Ambachew D."/>
            <person name="Tripathi L."/>
            <person name="Tesfaye K."/>
            <person name="Chala A."/>
            <person name="Farbos A."/>
            <person name="O'Neill P."/>
            <person name="Moore K."/>
            <person name="Grant M."/>
            <person name="Studholme D.J."/>
        </authorList>
    </citation>
    <scope>NUCLEOTIDE SEQUENCE [LARGE SCALE GENOMIC DNA]</scope>
    <source>
        <tissue evidence="2">Leaf</tissue>
    </source>
</reference>
<accession>A0A445MCA4</accession>
<evidence type="ECO:0000313" key="2">
    <source>
        <dbReference type="EMBL" id="RZR71900.1"/>
    </source>
</evidence>
<proteinExistence type="predicted"/>
<evidence type="ECO:0000256" key="1">
    <source>
        <dbReference type="SAM" id="MobiDB-lite"/>
    </source>
</evidence>
<gene>
    <name evidence="2" type="ORF">BHM03_00008462</name>
</gene>
<protein>
    <submittedName>
        <fullName evidence="2">Uncharacterized protein</fullName>
    </submittedName>
</protein>
<dbReference type="GO" id="GO:0010274">
    <property type="term" value="P:hydrotropism"/>
    <property type="evidence" value="ECO:0007669"/>
    <property type="project" value="InterPro"/>
</dbReference>
<dbReference type="NCBIfam" id="TIGR01570">
    <property type="entry name" value="A_thal_3588"/>
    <property type="match status" value="1"/>
</dbReference>
<feature type="compositionally biased region" description="Basic and acidic residues" evidence="1">
    <location>
        <begin position="205"/>
        <end position="217"/>
    </location>
</feature>
<dbReference type="Proteomes" id="UP000290560">
    <property type="component" value="Unassembled WGS sequence"/>
</dbReference>